<evidence type="ECO:0000256" key="2">
    <source>
        <dbReference type="ARBA" id="ARBA00022723"/>
    </source>
</evidence>
<dbReference type="PROSITE" id="PS51471">
    <property type="entry name" value="FE2OG_OXY"/>
    <property type="match status" value="1"/>
</dbReference>
<dbReference type="GO" id="GO:0031543">
    <property type="term" value="F:peptidyl-proline dioxygenase activity"/>
    <property type="evidence" value="ECO:0007669"/>
    <property type="project" value="TreeGrafter"/>
</dbReference>
<dbReference type="PANTHER" id="PTHR12907">
    <property type="entry name" value="EGL NINE HOMOLOG-RELATED"/>
    <property type="match status" value="1"/>
</dbReference>
<evidence type="ECO:0000256" key="3">
    <source>
        <dbReference type="ARBA" id="ARBA00022896"/>
    </source>
</evidence>
<keyword evidence="3" id="KW-0847">Vitamin C</keyword>
<dbReference type="PATRIC" id="fig|345073.21.peg.3699"/>
<evidence type="ECO:0000259" key="7">
    <source>
        <dbReference type="PROSITE" id="PS51471"/>
    </source>
</evidence>
<dbReference type="Proteomes" id="UP000000249">
    <property type="component" value="Chromosome 2"/>
</dbReference>
<dbReference type="OrthoDB" id="9783171at2"/>
<gene>
    <name evidence="8" type="ordered locus">VC0395_0289</name>
</gene>
<reference evidence="8 9" key="1">
    <citation type="submission" date="2007-03" db="EMBL/GenBank/DDBJ databases">
        <authorList>
            <person name="Heidelberg J."/>
        </authorList>
    </citation>
    <scope>NUCLEOTIDE SEQUENCE [LARGE SCALE GENOMIC DNA]</scope>
    <source>
        <strain evidence="9">ATCC 39541 / Classical Ogawa 395 / O395</strain>
    </source>
</reference>
<name>A0A0H3AEX5_VIBC3</name>
<organism evidence="8 9">
    <name type="scientific">Vibrio cholerae serotype O1 (strain ATCC 39541 / Classical Ogawa 395 / O395)</name>
    <dbReference type="NCBI Taxonomy" id="345073"/>
    <lineage>
        <taxon>Bacteria</taxon>
        <taxon>Pseudomonadati</taxon>
        <taxon>Pseudomonadota</taxon>
        <taxon>Gammaproteobacteria</taxon>
        <taxon>Vibrionales</taxon>
        <taxon>Vibrionaceae</taxon>
        <taxon>Vibrio</taxon>
    </lineage>
</organism>
<evidence type="ECO:0000256" key="4">
    <source>
        <dbReference type="ARBA" id="ARBA00022964"/>
    </source>
</evidence>
<dbReference type="AlphaFoldDB" id="A0A0H3AEX5"/>
<evidence type="ECO:0000256" key="1">
    <source>
        <dbReference type="ARBA" id="ARBA00001961"/>
    </source>
</evidence>
<dbReference type="InterPro" id="IPR051559">
    <property type="entry name" value="HIF_prolyl_hydroxylases"/>
</dbReference>
<dbReference type="KEGG" id="vco:VC0395_0289"/>
<keyword evidence="5" id="KW-0560">Oxidoreductase</keyword>
<dbReference type="KEGG" id="vcr:VC395_A0974"/>
<keyword evidence="4" id="KW-0223">Dioxygenase</keyword>
<comment type="cofactor">
    <cofactor evidence="1">
        <name>L-ascorbate</name>
        <dbReference type="ChEBI" id="CHEBI:38290"/>
    </cofactor>
</comment>
<keyword evidence="2" id="KW-0479">Metal-binding</keyword>
<dbReference type="GO" id="GO:0071456">
    <property type="term" value="P:cellular response to hypoxia"/>
    <property type="evidence" value="ECO:0007669"/>
    <property type="project" value="TreeGrafter"/>
</dbReference>
<accession>A0A0H3AEX5</accession>
<dbReference type="InterPro" id="IPR005123">
    <property type="entry name" value="Oxoglu/Fe-dep_dioxygenase_dom"/>
</dbReference>
<dbReference type="SMART" id="SM00702">
    <property type="entry name" value="P4Hc"/>
    <property type="match status" value="1"/>
</dbReference>
<dbReference type="Gene3D" id="2.60.120.620">
    <property type="entry name" value="q2cbj1_9rhob like domain"/>
    <property type="match status" value="1"/>
</dbReference>
<dbReference type="GO" id="GO:0008198">
    <property type="term" value="F:ferrous iron binding"/>
    <property type="evidence" value="ECO:0007669"/>
    <property type="project" value="TreeGrafter"/>
</dbReference>
<dbReference type="PANTHER" id="PTHR12907:SF26">
    <property type="entry name" value="HIF PROLYL HYDROXYLASE, ISOFORM C"/>
    <property type="match status" value="1"/>
</dbReference>
<dbReference type="GO" id="GO:0031418">
    <property type="term" value="F:L-ascorbic acid binding"/>
    <property type="evidence" value="ECO:0007669"/>
    <property type="project" value="UniProtKB-KW"/>
</dbReference>
<proteinExistence type="predicted"/>
<dbReference type="eggNOG" id="COG3751">
    <property type="taxonomic scope" value="Bacteria"/>
</dbReference>
<sequence length="205" mass="24029">MRIMALDGLMDAIADRGWYVWDDFLNPQEVQALRECIPERWKRAKIGRNEEIQRAADIRSDKIQWLDLSMGQPVQDYLERMEQIRCEVNRHFFLGLFEYEAHFAKYEAGDFYLKHLDSFRGNENRKLTTVFYLNENWTPADGGELKIYDLQDNWIETLAPVAGRLVVFLSERFPHEVLEAHADRVSIAGWFRTNGVSGNKLDIAN</sequence>
<feature type="domain" description="Fe2OG dioxygenase" evidence="7">
    <location>
        <begin position="92"/>
        <end position="193"/>
    </location>
</feature>
<evidence type="ECO:0000313" key="8">
    <source>
        <dbReference type="EMBL" id="ABQ19353.1"/>
    </source>
</evidence>
<protein>
    <submittedName>
        <fullName evidence="8">SM-20-related protein</fullName>
    </submittedName>
</protein>
<evidence type="ECO:0000313" key="9">
    <source>
        <dbReference type="Proteomes" id="UP000000249"/>
    </source>
</evidence>
<dbReference type="EMBL" id="CP000626">
    <property type="protein sequence ID" value="ABQ19353.1"/>
    <property type="molecule type" value="Genomic_DNA"/>
</dbReference>
<dbReference type="InterPro" id="IPR006620">
    <property type="entry name" value="Pro_4_hyd_alph"/>
</dbReference>
<dbReference type="Pfam" id="PF13640">
    <property type="entry name" value="2OG-FeII_Oxy_3"/>
    <property type="match status" value="1"/>
</dbReference>
<evidence type="ECO:0000256" key="5">
    <source>
        <dbReference type="ARBA" id="ARBA00023002"/>
    </source>
</evidence>
<dbReference type="InterPro" id="IPR044862">
    <property type="entry name" value="Pro_4_hyd_alph_FE2OG_OXY"/>
</dbReference>
<evidence type="ECO:0000256" key="6">
    <source>
        <dbReference type="ARBA" id="ARBA00023004"/>
    </source>
</evidence>
<keyword evidence="6" id="KW-0408">Iron</keyword>